<dbReference type="GO" id="GO:0004714">
    <property type="term" value="F:transmembrane receptor protein tyrosine kinase activity"/>
    <property type="evidence" value="ECO:0007669"/>
    <property type="project" value="UniProtKB-EC"/>
</dbReference>
<evidence type="ECO:0000256" key="7">
    <source>
        <dbReference type="ARBA" id="ARBA00022840"/>
    </source>
</evidence>
<dbReference type="Gene3D" id="1.10.510.10">
    <property type="entry name" value="Transferase(Phosphotransferase) domain 1"/>
    <property type="match status" value="1"/>
</dbReference>
<dbReference type="InterPro" id="IPR017441">
    <property type="entry name" value="Protein_kinase_ATP_BS"/>
</dbReference>
<evidence type="ECO:0000256" key="4">
    <source>
        <dbReference type="ARBA" id="ARBA00022679"/>
    </source>
</evidence>
<keyword evidence="4" id="KW-0808">Transferase</keyword>
<dbReference type="GO" id="GO:0005524">
    <property type="term" value="F:ATP binding"/>
    <property type="evidence" value="ECO:0007669"/>
    <property type="project" value="UniProtKB-UniRule"/>
</dbReference>
<dbReference type="InterPro" id="IPR008266">
    <property type="entry name" value="Tyr_kinase_AS"/>
</dbReference>
<comment type="catalytic activity">
    <reaction evidence="10">
        <text>L-tyrosyl-[protein] + ATP = O-phospho-L-tyrosyl-[protein] + ADP + H(+)</text>
        <dbReference type="Rhea" id="RHEA:10596"/>
        <dbReference type="Rhea" id="RHEA-COMP:10136"/>
        <dbReference type="Rhea" id="RHEA-COMP:20101"/>
        <dbReference type="ChEBI" id="CHEBI:15378"/>
        <dbReference type="ChEBI" id="CHEBI:30616"/>
        <dbReference type="ChEBI" id="CHEBI:46858"/>
        <dbReference type="ChEBI" id="CHEBI:61978"/>
        <dbReference type="ChEBI" id="CHEBI:456216"/>
        <dbReference type="EC" id="2.7.10.1"/>
    </reaction>
</comment>
<dbReference type="GO" id="GO:0007169">
    <property type="term" value="P:cell surface receptor protein tyrosine kinase signaling pathway"/>
    <property type="evidence" value="ECO:0007669"/>
    <property type="project" value="TreeGrafter"/>
</dbReference>
<keyword evidence="15" id="KW-1185">Reference proteome</keyword>
<evidence type="ECO:0000256" key="8">
    <source>
        <dbReference type="ARBA" id="ARBA00023136"/>
    </source>
</evidence>
<dbReference type="CDD" id="cd00192">
    <property type="entry name" value="PTKc"/>
    <property type="match status" value="1"/>
</dbReference>
<evidence type="ECO:0000256" key="12">
    <source>
        <dbReference type="SAM" id="MobiDB-lite"/>
    </source>
</evidence>
<dbReference type="STRING" id="34508.A0A4U5MDK9"/>
<dbReference type="Pfam" id="PF07714">
    <property type="entry name" value="PK_Tyr_Ser-Thr"/>
    <property type="match status" value="1"/>
</dbReference>
<organism evidence="14 15">
    <name type="scientific">Steinernema carpocapsae</name>
    <name type="common">Entomopathogenic nematode</name>
    <dbReference type="NCBI Taxonomy" id="34508"/>
    <lineage>
        <taxon>Eukaryota</taxon>
        <taxon>Metazoa</taxon>
        <taxon>Ecdysozoa</taxon>
        <taxon>Nematoda</taxon>
        <taxon>Chromadorea</taxon>
        <taxon>Rhabditida</taxon>
        <taxon>Tylenchina</taxon>
        <taxon>Panagrolaimomorpha</taxon>
        <taxon>Strongyloidoidea</taxon>
        <taxon>Steinernematidae</taxon>
        <taxon>Steinernema</taxon>
    </lineage>
</organism>
<feature type="domain" description="Protein kinase" evidence="13">
    <location>
        <begin position="19"/>
        <end position="304"/>
    </location>
</feature>
<dbReference type="PROSITE" id="PS00109">
    <property type="entry name" value="PROTEIN_KINASE_TYR"/>
    <property type="match status" value="1"/>
</dbReference>
<evidence type="ECO:0000256" key="11">
    <source>
        <dbReference type="PROSITE-ProRule" id="PRU10141"/>
    </source>
</evidence>
<keyword evidence="7 11" id="KW-0067">ATP-binding</keyword>
<name>A0A4U5MDK9_STECR</name>
<dbReference type="AlphaFoldDB" id="A0A4U5MDK9"/>
<reference evidence="14 15" key="1">
    <citation type="journal article" date="2015" name="Genome Biol.">
        <title>Comparative genomics of Steinernema reveals deeply conserved gene regulatory networks.</title>
        <authorList>
            <person name="Dillman A.R."/>
            <person name="Macchietto M."/>
            <person name="Porter C.F."/>
            <person name="Rogers A."/>
            <person name="Williams B."/>
            <person name="Antoshechkin I."/>
            <person name="Lee M.M."/>
            <person name="Goodwin Z."/>
            <person name="Lu X."/>
            <person name="Lewis E.E."/>
            <person name="Goodrich-Blair H."/>
            <person name="Stock S.P."/>
            <person name="Adams B.J."/>
            <person name="Sternberg P.W."/>
            <person name="Mortazavi A."/>
        </authorList>
    </citation>
    <scope>NUCLEOTIDE SEQUENCE [LARGE SCALE GENOMIC DNA]</scope>
    <source>
        <strain evidence="14 15">ALL</strain>
    </source>
</reference>
<evidence type="ECO:0000256" key="5">
    <source>
        <dbReference type="ARBA" id="ARBA00022741"/>
    </source>
</evidence>
<dbReference type="SMART" id="SM00219">
    <property type="entry name" value="TyrKc"/>
    <property type="match status" value="1"/>
</dbReference>
<evidence type="ECO:0000256" key="3">
    <source>
        <dbReference type="ARBA" id="ARBA00011902"/>
    </source>
</evidence>
<dbReference type="PROSITE" id="PS00107">
    <property type="entry name" value="PROTEIN_KINASE_ATP"/>
    <property type="match status" value="1"/>
</dbReference>
<evidence type="ECO:0000256" key="2">
    <source>
        <dbReference type="ARBA" id="ARBA00004308"/>
    </source>
</evidence>
<dbReference type="SUPFAM" id="SSF56112">
    <property type="entry name" value="Protein kinase-like (PK-like)"/>
    <property type="match status" value="1"/>
</dbReference>
<dbReference type="PROSITE" id="PS50011">
    <property type="entry name" value="PROTEIN_KINASE_DOM"/>
    <property type="match status" value="1"/>
</dbReference>
<comment type="subcellular location">
    <subcellularLocation>
        <location evidence="2">Endomembrane system</location>
    </subcellularLocation>
    <subcellularLocation>
        <location evidence="1">Membrane</location>
        <topology evidence="1">Single-pass membrane protein</topology>
    </subcellularLocation>
</comment>
<dbReference type="EC" id="2.7.10.1" evidence="3"/>
<dbReference type="InterPro" id="IPR001245">
    <property type="entry name" value="Ser-Thr/Tyr_kinase_cat_dom"/>
</dbReference>
<gene>
    <name evidence="14" type="ORF">L596_023348</name>
</gene>
<dbReference type="EMBL" id="AZBU02000008">
    <property type="protein sequence ID" value="TKR67152.1"/>
    <property type="molecule type" value="Genomic_DNA"/>
</dbReference>
<feature type="compositionally biased region" description="Basic and acidic residues" evidence="12">
    <location>
        <begin position="431"/>
        <end position="454"/>
    </location>
</feature>
<feature type="binding site" evidence="11">
    <location>
        <position position="51"/>
    </location>
    <ligand>
        <name>ATP</name>
        <dbReference type="ChEBI" id="CHEBI:30616"/>
    </ligand>
</feature>
<dbReference type="GO" id="GO:0061564">
    <property type="term" value="P:axon development"/>
    <property type="evidence" value="ECO:0007669"/>
    <property type="project" value="UniProtKB-ARBA"/>
</dbReference>
<proteinExistence type="predicted"/>
<dbReference type="PANTHER" id="PTHR24416:SF611">
    <property type="entry name" value="TYROSINE-PROTEIN KINASE TRANSMEMBRANE RECEPTOR ROR"/>
    <property type="match status" value="1"/>
</dbReference>
<evidence type="ECO:0000313" key="14">
    <source>
        <dbReference type="EMBL" id="TKR67152.1"/>
    </source>
</evidence>
<feature type="region of interest" description="Disordered" evidence="12">
    <location>
        <begin position="349"/>
        <end position="372"/>
    </location>
</feature>
<sequence length="454" mass="51021">MQQVPEQWVIKSSQVKLAKDKQKPIGTGNFADVYLGTHQNRKNRNVIVAVKMSKATVLRKAQSVTNSTTTTTTTSTVTGDEISKEDALNEMHNEAKIMSLLHHPHVIEFYGISMEKTAMIIMEYCPGQSLEAHLVAMKENISNGERVMYLIEICSGMKYLESKNIVHRDLASRNVLISSAGQLKIADFGLSRAPSVDSGNQATSLIQIPVRWMAPESLRKDGPFNSKSDVWSYGVVGYEIYNYGVKPWPEMPAKWIATRIRQLKMVKPPNRTPRPVREVVVACWKQNPADRPSFAQISGRLAYIQNIRFMAPSPEKYSLNKIKGVSRIDALEDEPPDSLFIELDYTGSKDKEHDNKSKIQQKRNQQNQIEDRKAKEMNVQSIRDFVPPSNAPPSICGKVDVGREVHMKSKKKCSAEDLGEDDPVAAHGAVTRKDSKEEPATKETVEEMEPTDRI</sequence>
<dbReference type="GO" id="GO:0048680">
    <property type="term" value="P:positive regulation of axon regeneration"/>
    <property type="evidence" value="ECO:0007669"/>
    <property type="project" value="UniProtKB-ARBA"/>
</dbReference>
<dbReference type="InterPro" id="IPR050122">
    <property type="entry name" value="RTK"/>
</dbReference>
<dbReference type="InterPro" id="IPR011009">
    <property type="entry name" value="Kinase-like_dom_sf"/>
</dbReference>
<evidence type="ECO:0000256" key="10">
    <source>
        <dbReference type="ARBA" id="ARBA00051243"/>
    </source>
</evidence>
<feature type="region of interest" description="Disordered" evidence="12">
    <location>
        <begin position="407"/>
        <end position="454"/>
    </location>
</feature>
<dbReference type="GO" id="GO:0012505">
    <property type="term" value="C:endomembrane system"/>
    <property type="evidence" value="ECO:0007669"/>
    <property type="project" value="UniProtKB-SubCell"/>
</dbReference>
<dbReference type="GO" id="GO:0005886">
    <property type="term" value="C:plasma membrane"/>
    <property type="evidence" value="ECO:0007669"/>
    <property type="project" value="TreeGrafter"/>
</dbReference>
<reference evidence="14 15" key="2">
    <citation type="journal article" date="2019" name="G3 (Bethesda)">
        <title>Hybrid Assembly of the Genome of the Entomopathogenic Nematode Steinernema carpocapsae Identifies the X-Chromosome.</title>
        <authorList>
            <person name="Serra L."/>
            <person name="Macchietto M."/>
            <person name="Macias-Munoz A."/>
            <person name="McGill C.J."/>
            <person name="Rodriguez I.M."/>
            <person name="Rodriguez B."/>
            <person name="Murad R."/>
            <person name="Mortazavi A."/>
        </authorList>
    </citation>
    <scope>NUCLEOTIDE SEQUENCE [LARGE SCALE GENOMIC DNA]</scope>
    <source>
        <strain evidence="14 15">ALL</strain>
    </source>
</reference>
<evidence type="ECO:0000313" key="15">
    <source>
        <dbReference type="Proteomes" id="UP000298663"/>
    </source>
</evidence>
<dbReference type="PANTHER" id="PTHR24416">
    <property type="entry name" value="TYROSINE-PROTEIN KINASE RECEPTOR"/>
    <property type="match status" value="1"/>
</dbReference>
<keyword evidence="5 11" id="KW-0547">Nucleotide-binding</keyword>
<dbReference type="InterPro" id="IPR000719">
    <property type="entry name" value="Prot_kinase_dom"/>
</dbReference>
<comment type="caution">
    <text evidence="14">The sequence shown here is derived from an EMBL/GenBank/DDBJ whole genome shotgun (WGS) entry which is preliminary data.</text>
</comment>
<evidence type="ECO:0000256" key="6">
    <source>
        <dbReference type="ARBA" id="ARBA00022777"/>
    </source>
</evidence>
<evidence type="ECO:0000259" key="13">
    <source>
        <dbReference type="PROSITE" id="PS50011"/>
    </source>
</evidence>
<dbReference type="PRINTS" id="PR00109">
    <property type="entry name" value="TYRKINASE"/>
</dbReference>
<dbReference type="Proteomes" id="UP000298663">
    <property type="component" value="Unassembled WGS sequence"/>
</dbReference>
<evidence type="ECO:0000256" key="9">
    <source>
        <dbReference type="ARBA" id="ARBA00023137"/>
    </source>
</evidence>
<keyword evidence="9" id="KW-0829">Tyrosine-protein kinase</keyword>
<dbReference type="GO" id="GO:0043235">
    <property type="term" value="C:receptor complex"/>
    <property type="evidence" value="ECO:0007669"/>
    <property type="project" value="TreeGrafter"/>
</dbReference>
<keyword evidence="8" id="KW-0472">Membrane</keyword>
<dbReference type="OrthoDB" id="3256376at2759"/>
<dbReference type="FunFam" id="1.10.510.10:FF:001512">
    <property type="entry name" value="Receptor tyrosine-protein kinase erbB-2"/>
    <property type="match status" value="1"/>
</dbReference>
<evidence type="ECO:0000256" key="1">
    <source>
        <dbReference type="ARBA" id="ARBA00004167"/>
    </source>
</evidence>
<accession>A0A4U5MDK9</accession>
<protein>
    <recommendedName>
        <fullName evidence="3">receptor protein-tyrosine kinase</fullName>
        <ecNumber evidence="3">2.7.10.1</ecNumber>
    </recommendedName>
</protein>
<dbReference type="InterPro" id="IPR020635">
    <property type="entry name" value="Tyr_kinase_cat_dom"/>
</dbReference>
<keyword evidence="6" id="KW-0418">Kinase</keyword>